<accession>A0A7D5Q8R3</accession>
<keyword evidence="2" id="KW-1133">Transmembrane helix</keyword>
<dbReference type="InterPro" id="IPR036388">
    <property type="entry name" value="WH-like_DNA-bd_sf"/>
</dbReference>
<feature type="region of interest" description="Disordered" evidence="1">
    <location>
        <begin position="1"/>
        <end position="21"/>
    </location>
</feature>
<proteinExistence type="predicted"/>
<protein>
    <recommendedName>
        <fullName evidence="3">DUF7344 domain-containing protein</fullName>
    </recommendedName>
</protein>
<feature type="domain" description="DUF7344" evidence="3">
    <location>
        <begin position="32"/>
        <end position="111"/>
    </location>
</feature>
<keyword evidence="2" id="KW-0472">Membrane</keyword>
<dbReference type="EMBL" id="CP058579">
    <property type="protein sequence ID" value="QLG60398.1"/>
    <property type="molecule type" value="Genomic_DNA"/>
</dbReference>
<gene>
    <name evidence="4" type="ORF">HUG12_00975</name>
</gene>
<keyword evidence="5" id="KW-1185">Reference proteome</keyword>
<evidence type="ECO:0000313" key="5">
    <source>
        <dbReference type="Proteomes" id="UP000509626"/>
    </source>
</evidence>
<dbReference type="AlphaFoldDB" id="A0A7D5Q8R3"/>
<dbReference type="KEGG" id="halu:HUG12_00975"/>
<dbReference type="RefSeq" id="WP_179266984.1">
    <property type="nucleotide sequence ID" value="NZ_CP058579.1"/>
</dbReference>
<keyword evidence="2" id="KW-0812">Transmembrane</keyword>
<evidence type="ECO:0000256" key="2">
    <source>
        <dbReference type="SAM" id="Phobius"/>
    </source>
</evidence>
<dbReference type="OrthoDB" id="331021at2157"/>
<feature type="transmembrane region" description="Helical" evidence="2">
    <location>
        <begin position="171"/>
        <end position="190"/>
    </location>
</feature>
<dbReference type="InterPro" id="IPR055768">
    <property type="entry name" value="DUF7344"/>
</dbReference>
<organism evidence="4 5">
    <name type="scientific">Halorarum salinum</name>
    <dbReference type="NCBI Taxonomy" id="2743089"/>
    <lineage>
        <taxon>Archaea</taxon>
        <taxon>Methanobacteriati</taxon>
        <taxon>Methanobacteriota</taxon>
        <taxon>Stenosarchaea group</taxon>
        <taxon>Halobacteria</taxon>
        <taxon>Halobacteriales</taxon>
        <taxon>Haloferacaceae</taxon>
        <taxon>Halorarum</taxon>
    </lineage>
</organism>
<dbReference type="Pfam" id="PF24035">
    <property type="entry name" value="DUF7344"/>
    <property type="match status" value="1"/>
</dbReference>
<feature type="compositionally biased region" description="Polar residues" evidence="1">
    <location>
        <begin position="1"/>
        <end position="10"/>
    </location>
</feature>
<dbReference type="Gene3D" id="1.10.10.10">
    <property type="entry name" value="Winged helix-like DNA-binding domain superfamily/Winged helix DNA-binding domain"/>
    <property type="match status" value="1"/>
</dbReference>
<sequence length="196" mass="21906">MTIAASTTTNHDLDVVESEDRDEGRLTEDQIFHVLQNQRRRWVLKYLEGREGKVRMGDIAEQVSAWEHDTTVQALTSKERQRVYIPLYQNHLPKLDEEGIIDYNQSRGIVERTPRADQLDAYLDPFEGDSGEETASFPWELPYLGVAGAGAAIVVGKSLGLPLLAMLSGSLVGVLILLLFTVTTVIHVASERMLDQ</sequence>
<dbReference type="Proteomes" id="UP000509626">
    <property type="component" value="Chromosome"/>
</dbReference>
<evidence type="ECO:0000259" key="3">
    <source>
        <dbReference type="Pfam" id="PF24035"/>
    </source>
</evidence>
<evidence type="ECO:0000313" key="4">
    <source>
        <dbReference type="EMBL" id="QLG60398.1"/>
    </source>
</evidence>
<name>A0A7D5Q8R3_9EURY</name>
<evidence type="ECO:0000256" key="1">
    <source>
        <dbReference type="SAM" id="MobiDB-lite"/>
    </source>
</evidence>
<dbReference type="GeneID" id="56035988"/>
<reference evidence="4 5" key="1">
    <citation type="submission" date="2020-06" db="EMBL/GenBank/DDBJ databases">
        <title>NJ-3-1, isolated from saline soil.</title>
        <authorList>
            <person name="Cui H.L."/>
            <person name="Shi X."/>
        </authorList>
    </citation>
    <scope>NUCLEOTIDE SEQUENCE [LARGE SCALE GENOMIC DNA]</scope>
    <source>
        <strain evidence="4 5">NJ-3-1</strain>
    </source>
</reference>